<dbReference type="Proteomes" id="UP001367508">
    <property type="component" value="Unassembled WGS sequence"/>
</dbReference>
<protein>
    <submittedName>
        <fullName evidence="1">Uncharacterized protein</fullName>
    </submittedName>
</protein>
<dbReference type="EMBL" id="JAYMYQ010000031">
    <property type="protein sequence ID" value="KAK7298212.1"/>
    <property type="molecule type" value="Genomic_DNA"/>
</dbReference>
<gene>
    <name evidence="2" type="ORF">VNO77_46806</name>
    <name evidence="1" type="ORF">VNO77_47123</name>
</gene>
<evidence type="ECO:0000313" key="3">
    <source>
        <dbReference type="Proteomes" id="UP001367508"/>
    </source>
</evidence>
<dbReference type="EMBL" id="JAYMYQ010000028">
    <property type="protein sequence ID" value="KAK7298348.1"/>
    <property type="molecule type" value="Genomic_DNA"/>
</dbReference>
<accession>A0AAN9JFK2</accession>
<evidence type="ECO:0000313" key="2">
    <source>
        <dbReference type="EMBL" id="KAK7298348.1"/>
    </source>
</evidence>
<name>A0AAN9JFK2_CANGL</name>
<evidence type="ECO:0000313" key="1">
    <source>
        <dbReference type="EMBL" id="KAK7298212.1"/>
    </source>
</evidence>
<comment type="caution">
    <text evidence="1">The sequence shown here is derived from an EMBL/GenBank/DDBJ whole genome shotgun (WGS) entry which is preliminary data.</text>
</comment>
<reference evidence="1 3" key="1">
    <citation type="submission" date="2024-01" db="EMBL/GenBank/DDBJ databases">
        <title>The genomes of 5 underutilized Papilionoideae crops provide insights into root nodulation and disease resistanc.</title>
        <authorList>
            <person name="Jiang F."/>
        </authorList>
    </citation>
    <scope>NUCLEOTIDE SEQUENCE [LARGE SCALE GENOMIC DNA]</scope>
    <source>
        <strain evidence="1">LVBAO_FW01</strain>
        <tissue evidence="1">Leaves</tissue>
    </source>
</reference>
<sequence>MSSRKVASQQDPLLKSESKVLGESIVDGSPLTEDGASLAAALSMGQALSYPSERYFRLGLKNALRSSGLSLPFASTLWFLSRYQFKSFRSIPFPPILMVELRSSRCQSGCGGMI</sequence>
<keyword evidence="3" id="KW-1185">Reference proteome</keyword>
<proteinExistence type="predicted"/>
<dbReference type="AlphaFoldDB" id="A0AAN9JFK2"/>
<organism evidence="1 3">
    <name type="scientific">Canavalia gladiata</name>
    <name type="common">Sword bean</name>
    <name type="synonym">Dolichos gladiatus</name>
    <dbReference type="NCBI Taxonomy" id="3824"/>
    <lineage>
        <taxon>Eukaryota</taxon>
        <taxon>Viridiplantae</taxon>
        <taxon>Streptophyta</taxon>
        <taxon>Embryophyta</taxon>
        <taxon>Tracheophyta</taxon>
        <taxon>Spermatophyta</taxon>
        <taxon>Magnoliopsida</taxon>
        <taxon>eudicotyledons</taxon>
        <taxon>Gunneridae</taxon>
        <taxon>Pentapetalae</taxon>
        <taxon>rosids</taxon>
        <taxon>fabids</taxon>
        <taxon>Fabales</taxon>
        <taxon>Fabaceae</taxon>
        <taxon>Papilionoideae</taxon>
        <taxon>50 kb inversion clade</taxon>
        <taxon>NPAAA clade</taxon>
        <taxon>indigoferoid/millettioid clade</taxon>
        <taxon>Phaseoleae</taxon>
        <taxon>Canavalia</taxon>
    </lineage>
</organism>